<dbReference type="InParanoid" id="A0A0G4EEW9"/>
<dbReference type="VEuPathDB" id="CryptoDB:Vbra_20300"/>
<keyword evidence="2" id="KW-1185">Reference proteome</keyword>
<dbReference type="SUPFAM" id="SSF53474">
    <property type="entry name" value="alpha/beta-Hydrolases"/>
    <property type="match status" value="1"/>
</dbReference>
<evidence type="ECO:0000313" key="2">
    <source>
        <dbReference type="Proteomes" id="UP000041254"/>
    </source>
</evidence>
<proteinExistence type="predicted"/>
<organism evidence="1 2">
    <name type="scientific">Vitrella brassicaformis (strain CCMP3155)</name>
    <dbReference type="NCBI Taxonomy" id="1169540"/>
    <lineage>
        <taxon>Eukaryota</taxon>
        <taxon>Sar</taxon>
        <taxon>Alveolata</taxon>
        <taxon>Colpodellida</taxon>
        <taxon>Vitrellaceae</taxon>
        <taxon>Vitrella</taxon>
    </lineage>
</organism>
<reference evidence="1 2" key="1">
    <citation type="submission" date="2014-11" db="EMBL/GenBank/DDBJ databases">
        <authorList>
            <person name="Zhu J."/>
            <person name="Qi W."/>
            <person name="Song R."/>
        </authorList>
    </citation>
    <scope>NUCLEOTIDE SEQUENCE [LARGE SCALE GENOMIC DNA]</scope>
</reference>
<dbReference type="PANTHER" id="PTHR47914">
    <property type="entry name" value="ALPHA/BETA-HYDROLASES SUPERFAMILY PROTEIN"/>
    <property type="match status" value="1"/>
</dbReference>
<dbReference type="EMBL" id="CDMY01000200">
    <property type="protein sequence ID" value="CEL93955.1"/>
    <property type="molecule type" value="Genomic_DNA"/>
</dbReference>
<dbReference type="InterPro" id="IPR029058">
    <property type="entry name" value="AB_hydrolase_fold"/>
</dbReference>
<gene>
    <name evidence="1" type="ORF">Vbra_20300</name>
</gene>
<dbReference type="AlphaFoldDB" id="A0A0G4EEW9"/>
<dbReference type="Proteomes" id="UP000041254">
    <property type="component" value="Unassembled WGS sequence"/>
</dbReference>
<protein>
    <recommendedName>
        <fullName evidence="3">AB hydrolase-1 domain-containing protein</fullName>
    </recommendedName>
</protein>
<evidence type="ECO:0000313" key="1">
    <source>
        <dbReference type="EMBL" id="CEL93955.1"/>
    </source>
</evidence>
<dbReference type="PANTHER" id="PTHR47914:SF1">
    <property type="entry name" value="ALPHA_BETA-HYDROLASES SUPERFAMILY PROTEIN"/>
    <property type="match status" value="1"/>
</dbReference>
<name>A0A0G4EEW9_VITBC</name>
<accession>A0A0G4EEW9</accession>
<sequence length="376" mass="40440">MLPSICWALVPSPSMPLRFAKRCRFAACGMQQLRHLSMLAATAYGMKAQAKSFKWGWKGREGEISYDVLFPNEAVSEDSKDLLPTLFIPAPSFVSTKTEWLPLVKAMAKRDPATRMLPILVDLPGYGSNHQMPLTEEDMNAETFTHFFADLVSHLQKDGGAGSLRIVAGGHTGFFALLAYRDLIPGSLSSLDRLVLASPTWRGPFPTIFRSKQDTGKTVASLIRGAYGTPLVGGAVHGYLSSKGRLTKALSSHVFTTEDALGGGVLEEKQRAATVERPSFVPPAFITGGLDPFGSVDEVTQFLKGLPAALREKTCVLGGADFPSASKEELYRLRDYFAAYKEIPGALLCYEQFADEAAEALSPVLSGALAAAAAAA</sequence>
<evidence type="ECO:0008006" key="3">
    <source>
        <dbReference type="Google" id="ProtNLM"/>
    </source>
</evidence>
<dbReference type="GO" id="GO:0009507">
    <property type="term" value="C:chloroplast"/>
    <property type="evidence" value="ECO:0007669"/>
    <property type="project" value="TreeGrafter"/>
</dbReference>